<evidence type="ECO:0000313" key="3">
    <source>
        <dbReference type="Proteomes" id="UP001151760"/>
    </source>
</evidence>
<name>A0ABQ4WAM5_9ASTR</name>
<reference evidence="2" key="2">
    <citation type="submission" date="2022-01" db="EMBL/GenBank/DDBJ databases">
        <authorList>
            <person name="Yamashiro T."/>
            <person name="Shiraishi A."/>
            <person name="Satake H."/>
            <person name="Nakayama K."/>
        </authorList>
    </citation>
    <scope>NUCLEOTIDE SEQUENCE</scope>
</reference>
<keyword evidence="3" id="KW-1185">Reference proteome</keyword>
<comment type="caution">
    <text evidence="2">The sequence shown here is derived from an EMBL/GenBank/DDBJ whole genome shotgun (WGS) entry which is preliminary data.</text>
</comment>
<sequence length="148" mass="16130">MALSQWLGCSVVFIKNVSKDPFPKSFEFNAEYYATLVPYPALFQMDLLSFIRTADHTKVRIGESQRAEDEPKLLDITVGRVVPLLPVAHACTEDELDTSVERLFDEGSGGNQVEQGDSASGGHGVGIPRVSKVAETVVEGVAPVQPRR</sequence>
<feature type="region of interest" description="Disordered" evidence="1">
    <location>
        <begin position="105"/>
        <end position="126"/>
    </location>
</feature>
<organism evidence="2 3">
    <name type="scientific">Tanacetum coccineum</name>
    <dbReference type="NCBI Taxonomy" id="301880"/>
    <lineage>
        <taxon>Eukaryota</taxon>
        <taxon>Viridiplantae</taxon>
        <taxon>Streptophyta</taxon>
        <taxon>Embryophyta</taxon>
        <taxon>Tracheophyta</taxon>
        <taxon>Spermatophyta</taxon>
        <taxon>Magnoliopsida</taxon>
        <taxon>eudicotyledons</taxon>
        <taxon>Gunneridae</taxon>
        <taxon>Pentapetalae</taxon>
        <taxon>asterids</taxon>
        <taxon>campanulids</taxon>
        <taxon>Asterales</taxon>
        <taxon>Asteraceae</taxon>
        <taxon>Asteroideae</taxon>
        <taxon>Anthemideae</taxon>
        <taxon>Anthemidinae</taxon>
        <taxon>Tanacetum</taxon>
    </lineage>
</organism>
<dbReference type="Proteomes" id="UP001151760">
    <property type="component" value="Unassembled WGS sequence"/>
</dbReference>
<reference evidence="2" key="1">
    <citation type="journal article" date="2022" name="Int. J. Mol. Sci.">
        <title>Draft Genome of Tanacetum Coccineum: Genomic Comparison of Closely Related Tanacetum-Family Plants.</title>
        <authorList>
            <person name="Yamashiro T."/>
            <person name="Shiraishi A."/>
            <person name="Nakayama K."/>
            <person name="Satake H."/>
        </authorList>
    </citation>
    <scope>NUCLEOTIDE SEQUENCE</scope>
</reference>
<protein>
    <submittedName>
        <fullName evidence="2">Uncharacterized protein</fullName>
    </submittedName>
</protein>
<evidence type="ECO:0000313" key="2">
    <source>
        <dbReference type="EMBL" id="GJS49902.1"/>
    </source>
</evidence>
<proteinExistence type="predicted"/>
<dbReference type="EMBL" id="BQNB010008477">
    <property type="protein sequence ID" value="GJS49902.1"/>
    <property type="molecule type" value="Genomic_DNA"/>
</dbReference>
<gene>
    <name evidence="2" type="ORF">Tco_0600023</name>
</gene>
<accession>A0ABQ4WAM5</accession>
<evidence type="ECO:0000256" key="1">
    <source>
        <dbReference type="SAM" id="MobiDB-lite"/>
    </source>
</evidence>